<dbReference type="Gene3D" id="1.10.287.280">
    <property type="match status" value="1"/>
</dbReference>
<dbReference type="PROSITE" id="PS00489">
    <property type="entry name" value="RNA_POL_PHAGE_2"/>
    <property type="match status" value="1"/>
</dbReference>
<dbReference type="EMBL" id="LR877159">
    <property type="protein sequence ID" value="CAD2219875.1"/>
    <property type="molecule type" value="Genomic_DNA"/>
</dbReference>
<dbReference type="PANTHER" id="PTHR10102">
    <property type="entry name" value="DNA-DIRECTED RNA POLYMERASE, MITOCHONDRIAL"/>
    <property type="match status" value="1"/>
</dbReference>
<proteinExistence type="inferred from homology"/>
<feature type="domain" description="DNA-directed RNA polymerase C-terminal" evidence="10">
    <location>
        <begin position="746"/>
        <end position="1020"/>
    </location>
</feature>
<dbReference type="FunFam" id="1.10.287.280:FF:000001">
    <property type="entry name" value="DNA-directed RNA polymerase"/>
    <property type="match status" value="1"/>
</dbReference>
<dbReference type="SUPFAM" id="SSF56672">
    <property type="entry name" value="DNA/RNA polymerases"/>
    <property type="match status" value="1"/>
</dbReference>
<dbReference type="FunFam" id="1.10.150.20:FF:000082">
    <property type="entry name" value="DNA-directed RNA polymerase, mitochondrial"/>
    <property type="match status" value="1"/>
</dbReference>
<dbReference type="PANTHER" id="PTHR10102:SF0">
    <property type="entry name" value="DNA-DIRECTED RNA POLYMERASE, MITOCHONDRIAL"/>
    <property type="match status" value="1"/>
</dbReference>
<dbReference type="InterPro" id="IPR002092">
    <property type="entry name" value="DNA-dir_Rpol_phage-type"/>
</dbReference>
<keyword evidence="6" id="KW-0809">Transit peptide</keyword>
<name>A0A7G2CKF4_9TRYP</name>
<dbReference type="Pfam" id="PF00940">
    <property type="entry name" value="RNA_pol"/>
    <property type="match status" value="1"/>
</dbReference>
<organism evidence="11 12">
    <name type="scientific">Angomonas deanei</name>
    <dbReference type="NCBI Taxonomy" id="59799"/>
    <lineage>
        <taxon>Eukaryota</taxon>
        <taxon>Discoba</taxon>
        <taxon>Euglenozoa</taxon>
        <taxon>Kinetoplastea</taxon>
        <taxon>Metakinetoplastina</taxon>
        <taxon>Trypanosomatida</taxon>
        <taxon>Trypanosomatidae</taxon>
        <taxon>Strigomonadinae</taxon>
        <taxon>Angomonas</taxon>
    </lineage>
</organism>
<evidence type="ECO:0000256" key="9">
    <source>
        <dbReference type="SAM" id="MobiDB-lite"/>
    </source>
</evidence>
<evidence type="ECO:0000259" key="10">
    <source>
        <dbReference type="Pfam" id="PF00940"/>
    </source>
</evidence>
<reference evidence="11 12" key="1">
    <citation type="submission" date="2020-08" db="EMBL/GenBank/DDBJ databases">
        <authorList>
            <person name="Newling K."/>
            <person name="Davey J."/>
            <person name="Forrester S."/>
        </authorList>
    </citation>
    <scope>NUCLEOTIDE SEQUENCE [LARGE SCALE GENOMIC DNA]</scope>
    <source>
        <strain evidence="12">Crithidia deanei Carvalho (ATCC PRA-265)</strain>
    </source>
</reference>
<accession>A0A7G2CKF4</accession>
<dbReference type="Gene3D" id="1.10.150.20">
    <property type="entry name" value="5' to 3' exonuclease, C-terminal subdomain"/>
    <property type="match status" value="1"/>
</dbReference>
<dbReference type="Proteomes" id="UP000515908">
    <property type="component" value="Chromosome 15"/>
</dbReference>
<dbReference type="GO" id="GO:0006390">
    <property type="term" value="P:mitochondrial transcription"/>
    <property type="evidence" value="ECO:0007669"/>
    <property type="project" value="TreeGrafter"/>
</dbReference>
<dbReference type="InterPro" id="IPR046950">
    <property type="entry name" value="DNA-dir_Rpol_C_phage-type"/>
</dbReference>
<keyword evidence="12" id="KW-1185">Reference proteome</keyword>
<dbReference type="GO" id="GO:0003677">
    <property type="term" value="F:DNA binding"/>
    <property type="evidence" value="ECO:0007669"/>
    <property type="project" value="InterPro"/>
</dbReference>
<evidence type="ECO:0000256" key="7">
    <source>
        <dbReference type="ARBA" id="ARBA00023163"/>
    </source>
</evidence>
<evidence type="ECO:0000256" key="6">
    <source>
        <dbReference type="ARBA" id="ARBA00022946"/>
    </source>
</evidence>
<dbReference type="OrthoDB" id="276422at2759"/>
<evidence type="ECO:0000256" key="2">
    <source>
        <dbReference type="ARBA" id="ARBA00012418"/>
    </source>
</evidence>
<evidence type="ECO:0000256" key="1">
    <source>
        <dbReference type="ARBA" id="ARBA00009493"/>
    </source>
</evidence>
<dbReference type="VEuPathDB" id="TriTrypDB:ADEAN_000738800"/>
<dbReference type="GO" id="GO:0034245">
    <property type="term" value="C:mitochondrial DNA-directed RNA polymerase complex"/>
    <property type="evidence" value="ECO:0007669"/>
    <property type="project" value="TreeGrafter"/>
</dbReference>
<evidence type="ECO:0000256" key="5">
    <source>
        <dbReference type="ARBA" id="ARBA00022695"/>
    </source>
</evidence>
<dbReference type="InterPro" id="IPR043502">
    <property type="entry name" value="DNA/RNA_pol_sf"/>
</dbReference>
<evidence type="ECO:0000256" key="3">
    <source>
        <dbReference type="ARBA" id="ARBA00022478"/>
    </source>
</evidence>
<protein>
    <recommendedName>
        <fullName evidence="2">DNA-directed RNA polymerase</fullName>
        <ecNumber evidence="2">2.7.7.6</ecNumber>
    </recommendedName>
</protein>
<keyword evidence="3" id="KW-0240">DNA-directed RNA polymerase</keyword>
<comment type="similarity">
    <text evidence="1">Belongs to the phage and mitochondrial RNA polymerase family.</text>
</comment>
<evidence type="ECO:0000256" key="4">
    <source>
        <dbReference type="ARBA" id="ARBA00022679"/>
    </source>
</evidence>
<gene>
    <name evidence="11" type="ORF">ADEAN_000738800</name>
</gene>
<comment type="catalytic activity">
    <reaction evidence="8">
        <text>RNA(n) + a ribonucleoside 5'-triphosphate = RNA(n+1) + diphosphate</text>
        <dbReference type="Rhea" id="RHEA:21248"/>
        <dbReference type="Rhea" id="RHEA-COMP:14527"/>
        <dbReference type="Rhea" id="RHEA-COMP:17342"/>
        <dbReference type="ChEBI" id="CHEBI:33019"/>
        <dbReference type="ChEBI" id="CHEBI:61557"/>
        <dbReference type="ChEBI" id="CHEBI:140395"/>
        <dbReference type="EC" id="2.7.7.6"/>
    </reaction>
</comment>
<sequence length="1048" mass="118527">MLCDDLYYCKTDVLRAFARTRGVSGGSKSDVVLRLIESASKEAHGVNNDLKLTKQLLGDVFGADVRTSGVKGSWSSQSLEASHIEMAVERHLKFEMMANSSKTLIVRRNAAESGKVLRKLCRTFQQDYDKLALHAVGSVFRHYKAEADAIVRELSVIDIVSPFSAFMVSTVRYGSSMNLLTRTEVNQRLQTQLELFTPVMEEEQNTNSNTNDDATLQVLMSLLDEVVTEVEERESSFGEKKTQWGVDSAEVLVQAASHFAKVSHVGWSTEKVPRWVEDMGRMFNNWELVVRSDIPSYADVPRYVFDCILNGVVCHYVLQRVYGKELITPNDIPLAMRMSIRKSLERHFGDPERAKNVLQELLVYVQSGEMQEVRGGVRGEFFASVYSQMSGALQDGPPSELLQERILVILKEVAATASRCTRSSGLMNMLVKVTEDMRFHIRFSRVFKKLNAVDRKTIRTRLSLNMIKTLTYFEKEFGIEPVSVKAVAFLVVQLVYMSLRPEGGRRPILERFCSVTGRDELSVVGLTATEATKVQDLRIAFPPQLSYKSWLSESDTKEKSVYSVLPSVAVKGSTNQAMIISQAPMMQALDVISRVPWRINKYMLHVQEAIVREGFGFGKIRPGFYPLHYTSLSRGDVQYPTDRARGELDYEADPDDDEEDGAGYNMLQRQEFDLQQGKDWKDLTELRSSRIHYLQALRQARSLVDFSHVYFPNSMDFRGRMYPLPGRLNHTGSDPFRGILEYAEPKPLGTVGLYWLKVHIANKIGMNKLSFDERAHYVDEHIEDVIQSAERPLSGDRWWQEASEPLQCLMACKELADALKCSQGVENFLSRVPVAVDGSYNGLQHYSAIGRDAFGAELVNLVPSERPADAYTGILKEMLKSIHADAERDHQVAQRCLGTGKGQDSNHIKRKTIKRPIMTQVYGVTGYGMSEQILDELIKQNRGHGLWTHTDMQEMASYLREKVLESLGVTFRETQNCRKWITDITEIIWSAQPAELRNAFCWTTPLGLVVRQPYKVKKKRCSSPRKATHASPGIASPPLAETTQRDCS</sequence>
<evidence type="ECO:0000256" key="8">
    <source>
        <dbReference type="ARBA" id="ARBA00048552"/>
    </source>
</evidence>
<evidence type="ECO:0000313" key="12">
    <source>
        <dbReference type="Proteomes" id="UP000515908"/>
    </source>
</evidence>
<keyword evidence="4" id="KW-0808">Transferase</keyword>
<keyword evidence="5" id="KW-0548">Nucleotidyltransferase</keyword>
<dbReference type="EC" id="2.7.7.6" evidence="2"/>
<dbReference type="AlphaFoldDB" id="A0A7G2CKF4"/>
<keyword evidence="7" id="KW-0804">Transcription</keyword>
<dbReference type="GO" id="GO:0003899">
    <property type="term" value="F:DNA-directed RNA polymerase activity"/>
    <property type="evidence" value="ECO:0007669"/>
    <property type="project" value="UniProtKB-EC"/>
</dbReference>
<evidence type="ECO:0000313" key="11">
    <source>
        <dbReference type="EMBL" id="CAD2219875.1"/>
    </source>
</evidence>
<feature type="region of interest" description="Disordered" evidence="9">
    <location>
        <begin position="1021"/>
        <end position="1048"/>
    </location>
</feature>